<dbReference type="VEuPathDB" id="AmoebaDB:FDP41_008376"/>
<reference evidence="2 3" key="1">
    <citation type="journal article" date="2019" name="Sci. Rep.">
        <title>Nanopore sequencing improves the draft genome of the human pathogenic amoeba Naegleria fowleri.</title>
        <authorList>
            <person name="Liechti N."/>
            <person name="Schurch N."/>
            <person name="Bruggmann R."/>
            <person name="Wittwer M."/>
        </authorList>
    </citation>
    <scope>NUCLEOTIDE SEQUENCE [LARGE SCALE GENOMIC DNA]</scope>
    <source>
        <strain evidence="2 3">ATCC 30894</strain>
    </source>
</reference>
<dbReference type="VEuPathDB" id="AmoebaDB:NfTy_093770"/>
<organism evidence="2 3">
    <name type="scientific">Naegleria fowleri</name>
    <name type="common">Brain eating amoeba</name>
    <dbReference type="NCBI Taxonomy" id="5763"/>
    <lineage>
        <taxon>Eukaryota</taxon>
        <taxon>Discoba</taxon>
        <taxon>Heterolobosea</taxon>
        <taxon>Tetramitia</taxon>
        <taxon>Eutetramitia</taxon>
        <taxon>Vahlkampfiidae</taxon>
        <taxon>Naegleria</taxon>
    </lineage>
</organism>
<dbReference type="AlphaFoldDB" id="A0A6A5BJC8"/>
<dbReference type="Proteomes" id="UP000444721">
    <property type="component" value="Unassembled WGS sequence"/>
</dbReference>
<protein>
    <submittedName>
        <fullName evidence="2">Uncharacterized protein</fullName>
    </submittedName>
</protein>
<evidence type="ECO:0000256" key="1">
    <source>
        <dbReference type="SAM" id="MobiDB-lite"/>
    </source>
</evidence>
<name>A0A6A5BJC8_NAEFO</name>
<gene>
    <name evidence="2" type="ORF">FDP41_008376</name>
</gene>
<dbReference type="VEuPathDB" id="AmoebaDB:NF0033850"/>
<evidence type="ECO:0000313" key="3">
    <source>
        <dbReference type="Proteomes" id="UP000444721"/>
    </source>
</evidence>
<sequence length="249" mass="28271">MSREQCAITDGDPLSKMVVLHTNLHQLIQLNDIPMKDLLKNQNPFRMVFEWYKQFKQQVNREPFYTARVSACSSNGPKLSFSMQEYIETLFKGPSGKDMFADLPEVMGNSFGKFNVDKLNPSAIFTLNIFNDFVYSKSPPHVRDQATIIPSLFHVARQAVTTNNVNDIKMEPMICSDSGLQRSSPSSVVSIGENAGPQTQPPKLSEIRQERREMNNVVKEKEKSGEKLLKTRIRIPSLLQLSLKTTFNI</sequence>
<evidence type="ECO:0000313" key="2">
    <source>
        <dbReference type="EMBL" id="KAF0973169.1"/>
    </source>
</evidence>
<keyword evidence="3" id="KW-1185">Reference proteome</keyword>
<dbReference type="GeneID" id="68115594"/>
<feature type="compositionally biased region" description="Basic and acidic residues" evidence="1">
    <location>
        <begin position="205"/>
        <end position="216"/>
    </location>
</feature>
<accession>A0A6A5BJC8</accession>
<proteinExistence type="predicted"/>
<dbReference type="EMBL" id="VFQX01000061">
    <property type="protein sequence ID" value="KAF0973169.1"/>
    <property type="molecule type" value="Genomic_DNA"/>
</dbReference>
<comment type="caution">
    <text evidence="2">The sequence shown here is derived from an EMBL/GenBank/DDBJ whole genome shotgun (WGS) entry which is preliminary data.</text>
</comment>
<feature type="region of interest" description="Disordered" evidence="1">
    <location>
        <begin position="185"/>
        <end position="216"/>
    </location>
</feature>
<dbReference type="RefSeq" id="XP_044557882.1">
    <property type="nucleotide sequence ID" value="XM_044712222.1"/>
</dbReference>